<dbReference type="Proteomes" id="UP000555564">
    <property type="component" value="Unassembled WGS sequence"/>
</dbReference>
<gene>
    <name evidence="2" type="ORF">BJ992_003737</name>
</gene>
<dbReference type="AlphaFoldDB" id="A0A7X0M8V8"/>
<evidence type="ECO:0000313" key="3">
    <source>
        <dbReference type="Proteomes" id="UP000555564"/>
    </source>
</evidence>
<proteinExistence type="predicted"/>
<evidence type="ECO:0000313" key="2">
    <source>
        <dbReference type="EMBL" id="MBB6474306.1"/>
    </source>
</evidence>
<comment type="caution">
    <text evidence="2">The sequence shown here is derived from an EMBL/GenBank/DDBJ whole genome shotgun (WGS) entry which is preliminary data.</text>
</comment>
<dbReference type="InterPro" id="IPR023811">
    <property type="entry name" value="CHP04076"/>
</dbReference>
<feature type="region of interest" description="Disordered" evidence="1">
    <location>
        <begin position="1"/>
        <end position="59"/>
    </location>
</feature>
<accession>A0A7X0M8V8</accession>
<reference evidence="2 3" key="1">
    <citation type="submission" date="2020-08" db="EMBL/GenBank/DDBJ databases">
        <title>Sequencing the genomes of 1000 actinobacteria strains.</title>
        <authorList>
            <person name="Klenk H.-P."/>
        </authorList>
    </citation>
    <scope>NUCLEOTIDE SEQUENCE [LARGE SCALE GENOMIC DNA]</scope>
    <source>
        <strain evidence="2 3">DSM 44936</strain>
    </source>
</reference>
<organism evidence="2 3">
    <name type="scientific">Sphaerisporangium rubeum</name>
    <dbReference type="NCBI Taxonomy" id="321317"/>
    <lineage>
        <taxon>Bacteria</taxon>
        <taxon>Bacillati</taxon>
        <taxon>Actinomycetota</taxon>
        <taxon>Actinomycetes</taxon>
        <taxon>Streptosporangiales</taxon>
        <taxon>Streptosporangiaceae</taxon>
        <taxon>Sphaerisporangium</taxon>
    </lineage>
</organism>
<protein>
    <submittedName>
        <fullName evidence="2">Putative repeat protein (TIGR04076 family)</fullName>
    </submittedName>
</protein>
<evidence type="ECO:0000256" key="1">
    <source>
        <dbReference type="SAM" id="MobiDB-lite"/>
    </source>
</evidence>
<name>A0A7X0M8V8_9ACTN</name>
<dbReference type="NCBIfam" id="TIGR04076">
    <property type="entry name" value="TIGR04076 family protein"/>
    <property type="match status" value="1"/>
</dbReference>
<sequence>MARPESEPGGAEDERDAGNAGEHQDHREHREHGEKRETGGRGDSGDRGETGGHGDDGDMELYDLRVRVDRIEGRSVCGMRVGDHFDLTDSAHLTLPHGRHFCVYALAAVLPFLAAKQRDLAAGDWLARDSLFACPDPEERLVMRVERTGRRRMNSADLT</sequence>
<feature type="compositionally biased region" description="Basic and acidic residues" evidence="1">
    <location>
        <begin position="22"/>
        <end position="59"/>
    </location>
</feature>
<keyword evidence="3" id="KW-1185">Reference proteome</keyword>
<dbReference type="RefSeq" id="WP_221474884.1">
    <property type="nucleotide sequence ID" value="NZ_BAAALO010000095.1"/>
</dbReference>
<dbReference type="EMBL" id="JACHIU010000001">
    <property type="protein sequence ID" value="MBB6474306.1"/>
    <property type="molecule type" value="Genomic_DNA"/>
</dbReference>